<evidence type="ECO:0000256" key="1">
    <source>
        <dbReference type="SAM" id="MobiDB-lite"/>
    </source>
</evidence>
<feature type="region of interest" description="Disordered" evidence="1">
    <location>
        <begin position="824"/>
        <end position="915"/>
    </location>
</feature>
<feature type="region of interest" description="Disordered" evidence="1">
    <location>
        <begin position="785"/>
        <end position="812"/>
    </location>
</feature>
<evidence type="ECO:0000313" key="3">
    <source>
        <dbReference type="Proteomes" id="UP000235965"/>
    </source>
</evidence>
<gene>
    <name evidence="2" type="ORF">B7P43_G03108</name>
</gene>
<sequence>MWESLPDEYTLMDVAYIYTWKRNGPMKFFYRISQTQKDLASSLVEKQLPAVINSASAEQSSPTPPTSQLPSTVSRLPETNSSDGEHDSERLPKTAAVRTSGKSTQIVTTTVSTHTLSGKATTVCAQPEIVTTVTKSISQPSSTVLKENIEELPTPVQIKYAVPTTTPLNITSSQLPQSTLPEIGTQGHTRFVTSPPLISITKTTSTSNPMNPVTSPDAKTPVPAPTTIIGKTELSPSTSVSKSSVQQETPSVTLTTVRQQPAPTVLTKQPPVVADTGLTTPQASTDTALKELSGIHVAKTAAQSPSTNGAPPSNKSSNDSNFANNGHVLSDTVPGNNKPKPSSPPPPPPPPVRPGNADGKILPAHMQPAGNFTVKCEETAGVSFMDRLLTEVNNKTATESGIATYAPPDTVSKVKPPSSKHAQQRTQMFATKSSPFIKVTPDATNNKIHLSTAKFPANKEATRLPCISQKVTDKHASNCLTLRKDKVEDSNKKDFRKESTNNISAPEKRQEKQSTKSTPLASNNSNTNNNNIKVPQQSIQVIKNNQQILKKNDEIMRCSNNFKRTTHILPRKPQDMLKACGVPARAQEDKSISKKRCVLAANPVKRPLGNPADATEQKDMEPVAKKWRLGVENNHNAIHVAQKSNELKVKNIPSSGECQAPKKVTQKSDASEVSPIVSKGSNAHFQLPAHIEKTELQKNHSLHKNSLADNVRSSVTLQRPAHNNQTNVFSKQYDIQCRDPTSKFETTSPKSDVILSQVPGSSACVRNVQSTPVSVPAAAHCNASSRLQPPALPDGERSNGGALDLSASPRRQQQGNILSIAQTLARRHQQHCPSPAPPPLSPLSSLSPFPVMSLPVRSPPPQLRIPVPQHHRSGHSQQQRPSSLSSSSPSPPADILPGCSRSGLQQQQPLDMYPPHLLPSSAVMFRQQLEMQRLWNSGKHSPNPRMEWFNDAKSMKSFDNFMKTLQQQQQGNRSSSFYPYNNNTTAAPNSHRK</sequence>
<feature type="compositionally biased region" description="Low complexity" evidence="1">
    <location>
        <begin position="522"/>
        <end position="531"/>
    </location>
</feature>
<keyword evidence="3" id="KW-1185">Reference proteome</keyword>
<proteinExistence type="predicted"/>
<dbReference type="InParanoid" id="A0A2J7RS18"/>
<feature type="compositionally biased region" description="Pro residues" evidence="1">
    <location>
        <begin position="341"/>
        <end position="353"/>
    </location>
</feature>
<evidence type="ECO:0000313" key="2">
    <source>
        <dbReference type="EMBL" id="PNF43631.1"/>
    </source>
</evidence>
<comment type="caution">
    <text evidence="2">The sequence shown here is derived from an EMBL/GenBank/DDBJ whole genome shotgun (WGS) entry which is preliminary data.</text>
</comment>
<feature type="compositionally biased region" description="Low complexity" evidence="1">
    <location>
        <begin position="842"/>
        <end position="855"/>
    </location>
</feature>
<feature type="compositionally biased region" description="Basic and acidic residues" evidence="1">
    <location>
        <begin position="489"/>
        <end position="499"/>
    </location>
</feature>
<dbReference type="Gene3D" id="3.10.20.90">
    <property type="entry name" value="Phosphatidylinositol 3-kinase Catalytic Subunit, Chain A, domain 1"/>
    <property type="match status" value="1"/>
</dbReference>
<feature type="compositionally biased region" description="Polar residues" evidence="1">
    <location>
        <begin position="245"/>
        <end position="262"/>
    </location>
</feature>
<feature type="compositionally biased region" description="Low complexity" evidence="1">
    <location>
        <begin position="235"/>
        <end position="244"/>
    </location>
</feature>
<dbReference type="AlphaFoldDB" id="A0A2J7RS18"/>
<feature type="compositionally biased region" description="Polar residues" evidence="1">
    <location>
        <begin position="301"/>
        <end position="324"/>
    </location>
</feature>
<accession>A0A2J7RS18</accession>
<dbReference type="Proteomes" id="UP000235965">
    <property type="component" value="Unassembled WGS sequence"/>
</dbReference>
<feature type="compositionally biased region" description="Low complexity" evidence="1">
    <location>
        <begin position="875"/>
        <end position="888"/>
    </location>
</feature>
<organism evidence="2 3">
    <name type="scientific">Cryptotermes secundus</name>
    <dbReference type="NCBI Taxonomy" id="105785"/>
    <lineage>
        <taxon>Eukaryota</taxon>
        <taxon>Metazoa</taxon>
        <taxon>Ecdysozoa</taxon>
        <taxon>Arthropoda</taxon>
        <taxon>Hexapoda</taxon>
        <taxon>Insecta</taxon>
        <taxon>Pterygota</taxon>
        <taxon>Neoptera</taxon>
        <taxon>Polyneoptera</taxon>
        <taxon>Dictyoptera</taxon>
        <taxon>Blattodea</taxon>
        <taxon>Blattoidea</taxon>
        <taxon>Termitoidae</taxon>
        <taxon>Kalotermitidae</taxon>
        <taxon>Cryptotermitinae</taxon>
        <taxon>Cryptotermes</taxon>
    </lineage>
</organism>
<dbReference type="OrthoDB" id="10264655at2759"/>
<dbReference type="STRING" id="105785.A0A2J7RS18"/>
<protein>
    <submittedName>
        <fullName evidence="2">Uncharacterized protein</fullName>
    </submittedName>
</protein>
<feature type="region of interest" description="Disordered" evidence="1">
    <location>
        <begin position="202"/>
        <end position="281"/>
    </location>
</feature>
<dbReference type="EMBL" id="NEVH01000596">
    <property type="protein sequence ID" value="PNF43631.1"/>
    <property type="molecule type" value="Genomic_DNA"/>
</dbReference>
<name>A0A2J7RS18_9NEOP</name>
<feature type="region of interest" description="Disordered" evidence="1">
    <location>
        <begin position="54"/>
        <end position="106"/>
    </location>
</feature>
<feature type="region of interest" description="Disordered" evidence="1">
    <location>
        <begin position="489"/>
        <end position="533"/>
    </location>
</feature>
<feature type="compositionally biased region" description="Basic and acidic residues" evidence="1">
    <location>
        <begin position="83"/>
        <end position="92"/>
    </location>
</feature>
<feature type="region of interest" description="Disordered" evidence="1">
    <location>
        <begin position="965"/>
        <end position="993"/>
    </location>
</feature>
<feature type="region of interest" description="Disordered" evidence="1">
    <location>
        <begin position="299"/>
        <end position="364"/>
    </location>
</feature>
<feature type="compositionally biased region" description="Polar residues" evidence="1">
    <location>
        <begin position="202"/>
        <end position="214"/>
    </location>
</feature>
<reference evidence="2 3" key="1">
    <citation type="submission" date="2017-12" db="EMBL/GenBank/DDBJ databases">
        <title>Hemimetabolous genomes reveal molecular basis of termite eusociality.</title>
        <authorList>
            <person name="Harrison M.C."/>
            <person name="Jongepier E."/>
            <person name="Robertson H.M."/>
            <person name="Arning N."/>
            <person name="Bitard-Feildel T."/>
            <person name="Chao H."/>
            <person name="Childers C.P."/>
            <person name="Dinh H."/>
            <person name="Doddapaneni H."/>
            <person name="Dugan S."/>
            <person name="Gowin J."/>
            <person name="Greiner C."/>
            <person name="Han Y."/>
            <person name="Hu H."/>
            <person name="Hughes D.S.T."/>
            <person name="Huylmans A.-K."/>
            <person name="Kemena C."/>
            <person name="Kremer L.P.M."/>
            <person name="Lee S.L."/>
            <person name="Lopez-Ezquerra A."/>
            <person name="Mallet L."/>
            <person name="Monroy-Kuhn J.M."/>
            <person name="Moser A."/>
            <person name="Murali S.C."/>
            <person name="Muzny D.M."/>
            <person name="Otani S."/>
            <person name="Piulachs M.-D."/>
            <person name="Poelchau M."/>
            <person name="Qu J."/>
            <person name="Schaub F."/>
            <person name="Wada-Katsumata A."/>
            <person name="Worley K.C."/>
            <person name="Xie Q."/>
            <person name="Ylla G."/>
            <person name="Poulsen M."/>
            <person name="Gibbs R.A."/>
            <person name="Schal C."/>
            <person name="Richards S."/>
            <person name="Belles X."/>
            <person name="Korb J."/>
            <person name="Bornberg-Bauer E."/>
        </authorList>
    </citation>
    <scope>NUCLEOTIDE SEQUENCE [LARGE SCALE GENOMIC DNA]</scope>
    <source>
        <tissue evidence="2">Whole body</tissue>
    </source>
</reference>